<dbReference type="STRING" id="260552.Mag101_08500"/>
<protein>
    <submittedName>
        <fullName evidence="3">Cobalamin-binding protein</fullName>
    </submittedName>
</protein>
<dbReference type="SUPFAM" id="SSF53807">
    <property type="entry name" value="Helical backbone' metal receptor"/>
    <property type="match status" value="1"/>
</dbReference>
<dbReference type="AlphaFoldDB" id="A0A1Q2M9U4"/>
<dbReference type="Gene3D" id="3.40.50.1980">
    <property type="entry name" value="Nitrogenase molybdenum iron protein domain"/>
    <property type="match status" value="2"/>
</dbReference>
<dbReference type="InterPro" id="IPR002491">
    <property type="entry name" value="ABC_transptr_periplasmic_BD"/>
</dbReference>
<dbReference type="InterPro" id="IPR054828">
    <property type="entry name" value="Vit_B12_bind_prot"/>
</dbReference>
<dbReference type="NCBIfam" id="NF038402">
    <property type="entry name" value="TroA_like"/>
    <property type="match status" value="1"/>
</dbReference>
<reference evidence="3" key="1">
    <citation type="submission" date="2017-02" db="EMBL/GenBank/DDBJ databases">
        <title>Genome of Microbulbifer agarilyticus GP101.</title>
        <authorList>
            <person name="Jung J."/>
            <person name="Bae S.S."/>
            <person name="Baek K."/>
        </authorList>
    </citation>
    <scope>NUCLEOTIDE SEQUENCE [LARGE SCALE GENOMIC DNA]</scope>
    <source>
        <strain evidence="3">GP101</strain>
    </source>
</reference>
<accession>A0A1Q2M9U4</accession>
<name>A0A1Q2M9U4_9GAMM</name>
<keyword evidence="1" id="KW-0732">Signal</keyword>
<evidence type="ECO:0000313" key="4">
    <source>
        <dbReference type="Proteomes" id="UP000188219"/>
    </source>
</evidence>
<gene>
    <name evidence="3" type="ORF">Mag101_08500</name>
</gene>
<evidence type="ECO:0000313" key="3">
    <source>
        <dbReference type="EMBL" id="AQQ69461.1"/>
    </source>
</evidence>
<sequence length="296" mass="32534">MVASASSVYGSNPATNPPIRVQGADGVWLELKQPAERIVALAPSIVENIYSAGAGDKLIAAIGSDYPEAARQLPEIGNYQLINYEALLVLKPDLIVAWSSGTGSRKIEKLRELGFTVFVTETKSLEDIASNVRTFGEIAGTSGVAERAADDWTRRLHELMRDSEDKTQVSVLYQVWHKPLQTLNGDHLISNVIEACGGRNAYEDAIVLAPQISVESVLDRDPDVIIASGLGESRPQSLDDWKRYSGLTAVQLNNLYHVPPDIIQRHTMRVLDGMQLVCDQLDQARDKKMRVSKTVK</sequence>
<keyword evidence="4" id="KW-1185">Reference proteome</keyword>
<dbReference type="Pfam" id="PF01497">
    <property type="entry name" value="Peripla_BP_2"/>
    <property type="match status" value="1"/>
</dbReference>
<dbReference type="GO" id="GO:0071281">
    <property type="term" value="P:cellular response to iron ion"/>
    <property type="evidence" value="ECO:0007669"/>
    <property type="project" value="TreeGrafter"/>
</dbReference>
<feature type="domain" description="Fe/B12 periplasmic-binding" evidence="2">
    <location>
        <begin position="38"/>
        <end position="261"/>
    </location>
</feature>
<dbReference type="Proteomes" id="UP000188219">
    <property type="component" value="Chromosome"/>
</dbReference>
<dbReference type="KEGG" id="maga:Mag101_08500"/>
<proteinExistence type="predicted"/>
<evidence type="ECO:0000256" key="1">
    <source>
        <dbReference type="ARBA" id="ARBA00022729"/>
    </source>
</evidence>
<dbReference type="InterPro" id="IPR050902">
    <property type="entry name" value="ABC_Transporter_SBP"/>
</dbReference>
<dbReference type="EMBL" id="CP019650">
    <property type="protein sequence ID" value="AQQ69461.1"/>
    <property type="molecule type" value="Genomic_DNA"/>
</dbReference>
<dbReference type="PANTHER" id="PTHR30535">
    <property type="entry name" value="VITAMIN B12-BINDING PROTEIN"/>
    <property type="match status" value="1"/>
</dbReference>
<evidence type="ECO:0000259" key="2">
    <source>
        <dbReference type="Pfam" id="PF01497"/>
    </source>
</evidence>
<dbReference type="CDD" id="cd01144">
    <property type="entry name" value="BtuF"/>
    <property type="match status" value="1"/>
</dbReference>
<dbReference type="PANTHER" id="PTHR30535:SF34">
    <property type="entry name" value="MOLYBDATE-BINDING PROTEIN MOLA"/>
    <property type="match status" value="1"/>
</dbReference>
<organism evidence="3 4">
    <name type="scientific">Microbulbifer agarilyticus</name>
    <dbReference type="NCBI Taxonomy" id="260552"/>
    <lineage>
        <taxon>Bacteria</taxon>
        <taxon>Pseudomonadati</taxon>
        <taxon>Pseudomonadota</taxon>
        <taxon>Gammaproteobacteria</taxon>
        <taxon>Cellvibrionales</taxon>
        <taxon>Microbulbiferaceae</taxon>
        <taxon>Microbulbifer</taxon>
    </lineage>
</organism>